<comment type="caution">
    <text evidence="2">The sequence shown here is derived from an EMBL/GenBank/DDBJ whole genome shotgun (WGS) entry which is preliminary data.</text>
</comment>
<protein>
    <submittedName>
        <fullName evidence="2">Uncharacterized protein</fullName>
    </submittedName>
</protein>
<dbReference type="EMBL" id="BMAO01018792">
    <property type="protein sequence ID" value="GFR26014.1"/>
    <property type="molecule type" value="Genomic_DNA"/>
</dbReference>
<gene>
    <name evidence="2" type="ORF">TNCT_687681</name>
</gene>
<reference evidence="2" key="1">
    <citation type="submission" date="2020-07" db="EMBL/GenBank/DDBJ databases">
        <title>Multicomponent nature underlies the extraordinary mechanical properties of spider dragline silk.</title>
        <authorList>
            <person name="Kono N."/>
            <person name="Nakamura H."/>
            <person name="Mori M."/>
            <person name="Yoshida Y."/>
            <person name="Ohtoshi R."/>
            <person name="Malay A.D."/>
            <person name="Moran D.A.P."/>
            <person name="Tomita M."/>
            <person name="Numata K."/>
            <person name="Arakawa K."/>
        </authorList>
    </citation>
    <scope>NUCLEOTIDE SEQUENCE</scope>
</reference>
<evidence type="ECO:0000313" key="2">
    <source>
        <dbReference type="EMBL" id="GFR26014.1"/>
    </source>
</evidence>
<proteinExistence type="predicted"/>
<sequence length="112" mass="12806">MGSKSLPGARRSPSSARRKAPPFGCYANFEVRLQRVRGLFRWVRVTYGATRSRRSRRKRNVVKTHECLVGRAAETAPRVPFHTMRPAVTTRHFWSSVSLLLPTVSLFRITPL</sequence>
<feature type="region of interest" description="Disordered" evidence="1">
    <location>
        <begin position="1"/>
        <end position="21"/>
    </location>
</feature>
<accession>A0A8X6IPD0</accession>
<evidence type="ECO:0000256" key="1">
    <source>
        <dbReference type="SAM" id="MobiDB-lite"/>
    </source>
</evidence>
<keyword evidence="3" id="KW-1185">Reference proteome</keyword>
<evidence type="ECO:0000313" key="3">
    <source>
        <dbReference type="Proteomes" id="UP000887116"/>
    </source>
</evidence>
<dbReference type="Proteomes" id="UP000887116">
    <property type="component" value="Unassembled WGS sequence"/>
</dbReference>
<dbReference type="AlphaFoldDB" id="A0A8X6IPD0"/>
<name>A0A8X6IPD0_TRICU</name>
<organism evidence="2 3">
    <name type="scientific">Trichonephila clavata</name>
    <name type="common">Joro spider</name>
    <name type="synonym">Nephila clavata</name>
    <dbReference type="NCBI Taxonomy" id="2740835"/>
    <lineage>
        <taxon>Eukaryota</taxon>
        <taxon>Metazoa</taxon>
        <taxon>Ecdysozoa</taxon>
        <taxon>Arthropoda</taxon>
        <taxon>Chelicerata</taxon>
        <taxon>Arachnida</taxon>
        <taxon>Araneae</taxon>
        <taxon>Araneomorphae</taxon>
        <taxon>Entelegynae</taxon>
        <taxon>Araneoidea</taxon>
        <taxon>Nephilidae</taxon>
        <taxon>Trichonephila</taxon>
    </lineage>
</organism>